<evidence type="ECO:0000313" key="2">
    <source>
        <dbReference type="Proteomes" id="UP000320390"/>
    </source>
</evidence>
<evidence type="ECO:0000313" key="1">
    <source>
        <dbReference type="EMBL" id="QDV10104.1"/>
    </source>
</evidence>
<gene>
    <name evidence="1" type="ORF">Poly30_56660</name>
</gene>
<dbReference type="AlphaFoldDB" id="A0A518F197"/>
<dbReference type="SUPFAM" id="SSF55594">
    <property type="entry name" value="HPr-like"/>
    <property type="match status" value="1"/>
</dbReference>
<name>A0A518F197_9BACT</name>
<keyword evidence="2" id="KW-1185">Reference proteome</keyword>
<dbReference type="EMBL" id="CP036434">
    <property type="protein sequence ID" value="QDV10104.1"/>
    <property type="molecule type" value="Genomic_DNA"/>
</dbReference>
<protein>
    <submittedName>
        <fullName evidence="1">PTS HPr component phosphorylation site</fullName>
    </submittedName>
</protein>
<dbReference type="InterPro" id="IPR035895">
    <property type="entry name" value="HPr-like_sf"/>
</dbReference>
<accession>A0A518F197</accession>
<organism evidence="1 2">
    <name type="scientific">Saltatorellus ferox</name>
    <dbReference type="NCBI Taxonomy" id="2528018"/>
    <lineage>
        <taxon>Bacteria</taxon>
        <taxon>Pseudomonadati</taxon>
        <taxon>Planctomycetota</taxon>
        <taxon>Planctomycetia</taxon>
        <taxon>Planctomycetia incertae sedis</taxon>
        <taxon>Saltatorellus</taxon>
    </lineage>
</organism>
<reference evidence="1 2" key="1">
    <citation type="submission" date="2019-02" db="EMBL/GenBank/DDBJ databases">
        <title>Deep-cultivation of Planctomycetes and their phenomic and genomic characterization uncovers novel biology.</title>
        <authorList>
            <person name="Wiegand S."/>
            <person name="Jogler M."/>
            <person name="Boedeker C."/>
            <person name="Pinto D."/>
            <person name="Vollmers J."/>
            <person name="Rivas-Marin E."/>
            <person name="Kohn T."/>
            <person name="Peeters S.H."/>
            <person name="Heuer A."/>
            <person name="Rast P."/>
            <person name="Oberbeckmann S."/>
            <person name="Bunk B."/>
            <person name="Jeske O."/>
            <person name="Meyerdierks A."/>
            <person name="Storesund J.E."/>
            <person name="Kallscheuer N."/>
            <person name="Luecker S."/>
            <person name="Lage O.M."/>
            <person name="Pohl T."/>
            <person name="Merkel B.J."/>
            <person name="Hornburger P."/>
            <person name="Mueller R.-W."/>
            <person name="Bruemmer F."/>
            <person name="Labrenz M."/>
            <person name="Spormann A.M."/>
            <person name="Op den Camp H."/>
            <person name="Overmann J."/>
            <person name="Amann R."/>
            <person name="Jetten M.S.M."/>
            <person name="Mascher T."/>
            <person name="Medema M.H."/>
            <person name="Devos D.P."/>
            <person name="Kaster A.-K."/>
            <person name="Ovreas L."/>
            <person name="Rohde M."/>
            <person name="Galperin M.Y."/>
            <person name="Jogler C."/>
        </authorList>
    </citation>
    <scope>NUCLEOTIDE SEQUENCE [LARGE SCALE GENOMIC DNA]</scope>
    <source>
        <strain evidence="1 2">Poly30</strain>
    </source>
</reference>
<dbReference type="RefSeq" id="WP_419190750.1">
    <property type="nucleotide sequence ID" value="NZ_CP036434.1"/>
</dbReference>
<sequence>MNEPSIEKVVPEEDFCTLLEERAVALLETCAAPGGAAWTKRRFFDLSVEADELEAFLDDYGARTNRRFSAFTEIVASIRGFALTGLSLIHLVRRVASYGVLESLGDRRVAALDDLGLALQFTEAKLAGLMRALLDEGRSIGVTHLTQGEGHPPLDRTVRRFRLPHNVDLDRIEDEEQRIAEVASKYLAAVELLQKVKIRPILDEQEREAFMHSRCSEVDARVWESTVHNLQSSYDTYVKNTVLETGDPRLKTLRGHISAALHTLEAVTRLTHFVERHEGCLRSDTADVALQGIVPRHEVRDVTLNRLLVWAWAFIEHGKDLASSLLPSYTNASEATLQLREGIILHARPASLVVAVVQHHGTPVELEVAGTVCNAGSILEIMVAIGSNPEAREYLVRGDERPLRDLVALFAADLGEAGLEALPDSLGYLRR</sequence>
<proteinExistence type="predicted"/>
<dbReference type="Proteomes" id="UP000320390">
    <property type="component" value="Chromosome"/>
</dbReference>